<dbReference type="InterPro" id="IPR035093">
    <property type="entry name" value="RelE/ParE_toxin_dom_sf"/>
</dbReference>
<protein>
    <recommendedName>
        <fullName evidence="3">Plasmid maintenance system killer protein</fullName>
    </recommendedName>
</protein>
<organism evidence="1 2">
    <name type="scientific">Lichenibacterium ramalinae</name>
    <dbReference type="NCBI Taxonomy" id="2316527"/>
    <lineage>
        <taxon>Bacteria</taxon>
        <taxon>Pseudomonadati</taxon>
        <taxon>Pseudomonadota</taxon>
        <taxon>Alphaproteobacteria</taxon>
        <taxon>Hyphomicrobiales</taxon>
        <taxon>Lichenihabitantaceae</taxon>
        <taxon>Lichenibacterium</taxon>
    </lineage>
</organism>
<dbReference type="AlphaFoldDB" id="A0A4Q2RD51"/>
<reference evidence="1 2" key="2">
    <citation type="submission" date="2019-02" db="EMBL/GenBank/DDBJ databases">
        <title>'Lichenibacterium ramalinii' gen. nov. sp. nov., 'Lichenibacterium minor' gen. nov. sp. nov.</title>
        <authorList>
            <person name="Pankratov T."/>
        </authorList>
    </citation>
    <scope>NUCLEOTIDE SEQUENCE [LARGE SCALE GENOMIC DNA]</scope>
    <source>
        <strain evidence="1 2">RmlP001</strain>
    </source>
</reference>
<gene>
    <name evidence="1" type="ORF">D3272_14380</name>
</gene>
<dbReference type="Proteomes" id="UP000289411">
    <property type="component" value="Unassembled WGS sequence"/>
</dbReference>
<keyword evidence="2" id="KW-1185">Reference proteome</keyword>
<reference evidence="1 2" key="1">
    <citation type="submission" date="2018-09" db="EMBL/GenBank/DDBJ databases">
        <authorList>
            <person name="Grouzdev D.S."/>
            <person name="Krutkina M.S."/>
        </authorList>
    </citation>
    <scope>NUCLEOTIDE SEQUENCE [LARGE SCALE GENOMIC DNA]</scope>
    <source>
        <strain evidence="1 2">RmlP001</strain>
    </source>
</reference>
<dbReference type="Gene3D" id="3.30.2310.20">
    <property type="entry name" value="RelE-like"/>
    <property type="match status" value="1"/>
</dbReference>
<dbReference type="OrthoDB" id="9801102at2"/>
<accession>A0A4Q2RD51</accession>
<sequence>MKSSATRPPRCAPAASWLPCFVAAQHGGWGRGGQGSRSAKRIWGGSFDVVPRATVTAVILSFRSRALKRCWTRSDASGLRPDWARKVRRQLSLLDQATRPDDMDAVSYGCHALTGDRAGRFSIVALRDWRITFGEDAVEVGLEDHHGG</sequence>
<comment type="caution">
    <text evidence="1">The sequence shown here is derived from an EMBL/GenBank/DDBJ whole genome shotgun (WGS) entry which is preliminary data.</text>
</comment>
<evidence type="ECO:0000313" key="1">
    <source>
        <dbReference type="EMBL" id="RYB04194.1"/>
    </source>
</evidence>
<evidence type="ECO:0000313" key="2">
    <source>
        <dbReference type="Proteomes" id="UP000289411"/>
    </source>
</evidence>
<dbReference type="EMBL" id="QYBC01000011">
    <property type="protein sequence ID" value="RYB04194.1"/>
    <property type="molecule type" value="Genomic_DNA"/>
</dbReference>
<proteinExistence type="predicted"/>
<dbReference type="SUPFAM" id="SSF143011">
    <property type="entry name" value="RelE-like"/>
    <property type="match status" value="1"/>
</dbReference>
<name>A0A4Q2RD51_9HYPH</name>
<evidence type="ECO:0008006" key="3">
    <source>
        <dbReference type="Google" id="ProtNLM"/>
    </source>
</evidence>